<dbReference type="AlphaFoldDB" id="A0AAE9EKK0"/>
<dbReference type="Proteomes" id="UP000829354">
    <property type="component" value="Chromosome III"/>
</dbReference>
<accession>A0AAE9EKK0</accession>
<evidence type="ECO:0000313" key="2">
    <source>
        <dbReference type="Proteomes" id="UP000829354"/>
    </source>
</evidence>
<gene>
    <name evidence="1" type="ORF">L5515_003885</name>
</gene>
<proteinExistence type="predicted"/>
<organism evidence="1 2">
    <name type="scientific">Caenorhabditis briggsae</name>
    <dbReference type="NCBI Taxonomy" id="6238"/>
    <lineage>
        <taxon>Eukaryota</taxon>
        <taxon>Metazoa</taxon>
        <taxon>Ecdysozoa</taxon>
        <taxon>Nematoda</taxon>
        <taxon>Chromadorea</taxon>
        <taxon>Rhabditida</taxon>
        <taxon>Rhabditina</taxon>
        <taxon>Rhabditomorpha</taxon>
        <taxon>Rhabditoidea</taxon>
        <taxon>Rhabditidae</taxon>
        <taxon>Peloderinae</taxon>
        <taxon>Caenorhabditis</taxon>
    </lineage>
</organism>
<evidence type="ECO:0000313" key="1">
    <source>
        <dbReference type="EMBL" id="UMM22909.1"/>
    </source>
</evidence>
<name>A0AAE9EKK0_CAEBR</name>
<reference evidence="1 2" key="1">
    <citation type="submission" date="2022-04" db="EMBL/GenBank/DDBJ databases">
        <title>Chromosome-level reference genomes for two strains of Caenorhabditis briggsae: an improved platform for comparative genomics.</title>
        <authorList>
            <person name="Stevens L."/>
            <person name="Andersen E."/>
        </authorList>
    </citation>
    <scope>NUCLEOTIDE SEQUENCE [LARGE SCALE GENOMIC DNA]</scope>
    <source>
        <strain evidence="1">VX34</strain>
        <tissue evidence="1">Whole-organism</tissue>
    </source>
</reference>
<keyword evidence="2" id="KW-1185">Reference proteome</keyword>
<dbReference type="EMBL" id="CP092622">
    <property type="protein sequence ID" value="UMM22909.1"/>
    <property type="molecule type" value="Genomic_DNA"/>
</dbReference>
<protein>
    <submittedName>
        <fullName evidence="1">Uncharacterized protein</fullName>
    </submittedName>
</protein>
<sequence length="44" mass="5070">MDLVRVDLQKCQPKDYDQEIIDESNLSAVSINTKDDEDEDSLKN</sequence>